<gene>
    <name evidence="8" type="ORF">LTR25_009733</name>
</gene>
<dbReference type="InterPro" id="IPR029044">
    <property type="entry name" value="Nucleotide-diphossugar_trans"/>
</dbReference>
<organism evidence="8 9">
    <name type="scientific">Vermiconidia calcicola</name>
    <dbReference type="NCBI Taxonomy" id="1690605"/>
    <lineage>
        <taxon>Eukaryota</taxon>
        <taxon>Fungi</taxon>
        <taxon>Dikarya</taxon>
        <taxon>Ascomycota</taxon>
        <taxon>Pezizomycotina</taxon>
        <taxon>Dothideomycetes</taxon>
        <taxon>Dothideomycetidae</taxon>
        <taxon>Mycosphaerellales</taxon>
        <taxon>Extremaceae</taxon>
        <taxon>Vermiconidia</taxon>
    </lineage>
</organism>
<dbReference type="EMBL" id="JAXLQG010000022">
    <property type="protein sequence ID" value="KAK5529485.1"/>
    <property type="molecule type" value="Genomic_DNA"/>
</dbReference>
<evidence type="ECO:0000256" key="1">
    <source>
        <dbReference type="ARBA" id="ARBA00004370"/>
    </source>
</evidence>
<evidence type="ECO:0000256" key="3">
    <source>
        <dbReference type="ARBA" id="ARBA00022679"/>
    </source>
</evidence>
<name>A0AAV9PXF9_9PEZI</name>
<dbReference type="PANTHER" id="PTHR47844">
    <property type="entry name" value="SYNTHASE CPS1, PUTATIVE (AFU_ORTHOLOGUE AFUA_7G02500)-RELATED"/>
    <property type="match status" value="1"/>
</dbReference>
<dbReference type="PANTHER" id="PTHR47844:SF1">
    <property type="entry name" value="EXOSTOSIN-LIKE 2"/>
    <property type="match status" value="1"/>
</dbReference>
<dbReference type="Pfam" id="PF13641">
    <property type="entry name" value="Glyco_tranf_2_3"/>
    <property type="match status" value="1"/>
</dbReference>
<keyword evidence="7" id="KW-0325">Glycoprotein</keyword>
<dbReference type="GO" id="GO:0016757">
    <property type="term" value="F:glycosyltransferase activity"/>
    <property type="evidence" value="ECO:0007669"/>
    <property type="project" value="UniProtKB-KW"/>
</dbReference>
<evidence type="ECO:0000256" key="2">
    <source>
        <dbReference type="ARBA" id="ARBA00022676"/>
    </source>
</evidence>
<keyword evidence="9" id="KW-1185">Reference proteome</keyword>
<comment type="subcellular location">
    <subcellularLocation>
        <location evidence="1">Membrane</location>
    </subcellularLocation>
</comment>
<keyword evidence="2" id="KW-0328">Glycosyltransferase</keyword>
<evidence type="ECO:0000313" key="9">
    <source>
        <dbReference type="Proteomes" id="UP001345827"/>
    </source>
</evidence>
<keyword evidence="5" id="KW-1133">Transmembrane helix</keyword>
<protein>
    <recommendedName>
        <fullName evidence="10">Glycosyltransferase family 2 protein</fullName>
    </recommendedName>
</protein>
<reference evidence="8 9" key="1">
    <citation type="submission" date="2023-06" db="EMBL/GenBank/DDBJ databases">
        <title>Black Yeasts Isolated from many extreme environments.</title>
        <authorList>
            <person name="Coleine C."/>
            <person name="Stajich J.E."/>
            <person name="Selbmann L."/>
        </authorList>
    </citation>
    <scope>NUCLEOTIDE SEQUENCE [LARGE SCALE GENOMIC DNA]</scope>
    <source>
        <strain evidence="8 9">CCFEE 5887</strain>
    </source>
</reference>
<evidence type="ECO:0000256" key="4">
    <source>
        <dbReference type="ARBA" id="ARBA00022692"/>
    </source>
</evidence>
<evidence type="ECO:0000256" key="6">
    <source>
        <dbReference type="ARBA" id="ARBA00023136"/>
    </source>
</evidence>
<accession>A0AAV9PXF9</accession>
<proteinExistence type="predicted"/>
<sequence length="453" mass="51788">MGADLSLPSCIAPAILMAFVSWDCYEHLLSERNKTRYRAFPLPKPHEWHHRSSDVSVIIPTVGHDEGFEACICSILTNNPREIIIVTTEAEKARVAELVGANRIESLRNRTEIDILTVSAANKRDQIIRGVNASKGSILALVDDDAYWPHETVLKHLLSPFQQEDVGLAGGAVFSYLPEERKCPDLITPWEVAAIRLRSKRHDSMKSAHAADGGINFCVSGVTMLLRAEILRDPASQHAFTTDYWMGIRQNTGDDGFLTRWVLFHHVLHPPAQDKNGTTARPRQWRLGIQLTPEAEVGTTIMRDSRFAGQMKRWYRSGLRHRLLCLLYEPGIRGIWQTFPFMTRKMVEGMLNPILLWVRLWSIYKTSCVEPRFALFFLGWKTHNYVNGILRFFNEYPFAKRYWWAAVLVDRVYLISDWYCWATLGTEAWMSRPKVDNDGVHAESSARFGQDGS</sequence>
<evidence type="ECO:0000256" key="7">
    <source>
        <dbReference type="ARBA" id="ARBA00023180"/>
    </source>
</evidence>
<dbReference type="GO" id="GO:0016020">
    <property type="term" value="C:membrane"/>
    <property type="evidence" value="ECO:0007669"/>
    <property type="project" value="UniProtKB-SubCell"/>
</dbReference>
<dbReference type="AlphaFoldDB" id="A0AAV9PXF9"/>
<evidence type="ECO:0000256" key="5">
    <source>
        <dbReference type="ARBA" id="ARBA00022989"/>
    </source>
</evidence>
<dbReference type="SUPFAM" id="SSF53448">
    <property type="entry name" value="Nucleotide-diphospho-sugar transferases"/>
    <property type="match status" value="1"/>
</dbReference>
<keyword evidence="4" id="KW-0812">Transmembrane</keyword>
<keyword evidence="3" id="KW-0808">Transferase</keyword>
<comment type="caution">
    <text evidence="8">The sequence shown here is derived from an EMBL/GenBank/DDBJ whole genome shotgun (WGS) entry which is preliminary data.</text>
</comment>
<evidence type="ECO:0008006" key="10">
    <source>
        <dbReference type="Google" id="ProtNLM"/>
    </source>
</evidence>
<dbReference type="InterPro" id="IPR052427">
    <property type="entry name" value="Glycosyltrans_GT2/GT47"/>
</dbReference>
<keyword evidence="6" id="KW-0472">Membrane</keyword>
<dbReference type="Proteomes" id="UP001345827">
    <property type="component" value="Unassembled WGS sequence"/>
</dbReference>
<evidence type="ECO:0000313" key="8">
    <source>
        <dbReference type="EMBL" id="KAK5529485.1"/>
    </source>
</evidence>
<dbReference type="Gene3D" id="3.90.550.10">
    <property type="entry name" value="Spore Coat Polysaccharide Biosynthesis Protein SpsA, Chain A"/>
    <property type="match status" value="1"/>
</dbReference>